<name>A0A8I3N4A1_CANLF</name>
<dbReference type="GO" id="GO:0000278">
    <property type="term" value="P:mitotic cell cycle"/>
    <property type="evidence" value="ECO:0000318"/>
    <property type="project" value="GO_Central"/>
</dbReference>
<evidence type="ECO:0000256" key="10">
    <source>
        <dbReference type="SAM" id="MobiDB-lite"/>
    </source>
</evidence>
<evidence type="ECO:0000256" key="2">
    <source>
        <dbReference type="ARBA" id="ARBA00008356"/>
    </source>
</evidence>
<feature type="domain" description="CDT1 Geminin-binding" evidence="11">
    <location>
        <begin position="417"/>
        <end position="581"/>
    </location>
</feature>
<feature type="region of interest" description="Disordered" evidence="10">
    <location>
        <begin position="366"/>
        <end position="395"/>
    </location>
</feature>
<evidence type="ECO:0000256" key="7">
    <source>
        <dbReference type="ARBA" id="ARBA00060007"/>
    </source>
</evidence>
<feature type="compositionally biased region" description="Low complexity" evidence="10">
    <location>
        <begin position="221"/>
        <end position="234"/>
    </location>
</feature>
<evidence type="ECO:0000313" key="12">
    <source>
        <dbReference type="Ensembl" id="ENSCAFP00845004377.1"/>
    </source>
</evidence>
<dbReference type="GO" id="GO:0003677">
    <property type="term" value="F:DNA binding"/>
    <property type="evidence" value="ECO:0000318"/>
    <property type="project" value="GO_Central"/>
</dbReference>
<dbReference type="Proteomes" id="UP000805418">
    <property type="component" value="Chromosome 5"/>
</dbReference>
<dbReference type="GO" id="GO:0072708">
    <property type="term" value="P:response to sorbitol"/>
    <property type="evidence" value="ECO:0007669"/>
    <property type="project" value="Ensembl"/>
</dbReference>
<dbReference type="SUPFAM" id="SSF46785">
    <property type="entry name" value="Winged helix' DNA-binding domain"/>
    <property type="match status" value="1"/>
</dbReference>
<feature type="region of interest" description="Disordered" evidence="10">
    <location>
        <begin position="29"/>
        <end position="78"/>
    </location>
</feature>
<dbReference type="FunCoup" id="A0A8I3N4A1">
    <property type="interactions" value="98"/>
</dbReference>
<dbReference type="Reactome" id="R-CFA-68962">
    <property type="pathway name" value="Activation of the pre-replicative complex"/>
</dbReference>
<evidence type="ECO:0000313" key="13">
    <source>
        <dbReference type="Proteomes" id="UP000805418"/>
    </source>
</evidence>
<comment type="subcellular location">
    <subcellularLocation>
        <location evidence="1">Nucleus</location>
    </subcellularLocation>
</comment>
<dbReference type="CDD" id="cd08767">
    <property type="entry name" value="Cdt1_c"/>
    <property type="match status" value="1"/>
</dbReference>
<dbReference type="GO" id="GO:0030174">
    <property type="term" value="P:regulation of DNA-templated DNA replication initiation"/>
    <property type="evidence" value="ECO:0000318"/>
    <property type="project" value="GO_Central"/>
</dbReference>
<feature type="compositionally biased region" description="Basic and acidic residues" evidence="10">
    <location>
        <begin position="53"/>
        <end position="62"/>
    </location>
</feature>
<dbReference type="GO" id="GO:0070182">
    <property type="term" value="F:DNA polymerase binding"/>
    <property type="evidence" value="ECO:0000318"/>
    <property type="project" value="GO_Central"/>
</dbReference>
<dbReference type="GO" id="GO:0003682">
    <property type="term" value="F:chromatin binding"/>
    <property type="evidence" value="ECO:0007669"/>
    <property type="project" value="Ensembl"/>
</dbReference>
<keyword evidence="3" id="KW-0235">DNA replication</keyword>
<dbReference type="OrthoDB" id="341730at2759"/>
<evidence type="ECO:0000256" key="1">
    <source>
        <dbReference type="ARBA" id="ARBA00004123"/>
    </source>
</evidence>
<dbReference type="GO" id="GO:0000076">
    <property type="term" value="P:DNA replication checkpoint signaling"/>
    <property type="evidence" value="ECO:0000318"/>
    <property type="project" value="GO_Central"/>
</dbReference>
<dbReference type="GO" id="GO:0005634">
    <property type="term" value="C:nucleus"/>
    <property type="evidence" value="ECO:0000318"/>
    <property type="project" value="GO_Central"/>
</dbReference>
<evidence type="ECO:0000256" key="6">
    <source>
        <dbReference type="ARBA" id="ARBA00023306"/>
    </source>
</evidence>
<dbReference type="GO" id="GO:2000105">
    <property type="term" value="P:positive regulation of DNA-templated DNA replication"/>
    <property type="evidence" value="ECO:0007669"/>
    <property type="project" value="Ensembl"/>
</dbReference>
<dbReference type="InterPro" id="IPR045173">
    <property type="entry name" value="Cdt1"/>
</dbReference>
<dbReference type="Gene3D" id="1.10.10.1420">
    <property type="entry name" value="DNA replication factor Cdt1, C-terminal WH domain"/>
    <property type="match status" value="1"/>
</dbReference>
<dbReference type="Pfam" id="PF08839">
    <property type="entry name" value="CDT1"/>
    <property type="match status" value="1"/>
</dbReference>
<sequence length="769" mass="82401">MSSCEPELRSRGSREAVPTICAATTAPRSCTFPKQGLSCPLPPSPTAAAVTSTHREDPRGPDGDVPVSGGGGGGTSPRAARLVERAADGACASVSAHAPGRVHLLPPQPPARWFRPRGAGPGAAGKSARSAARLPSLRVAVPVPASAMAQPRLTDFFARRRPGPHASRPRTKAAWRTPSPTEPALRARVRTPGSSRKRPRPPAEPARDRPAPPARRRLRLPADAASRPAPAVPDAPEDSSDPSDPAALAAPAVPDVPDDSADPASPSDPAALAAPAVPDTPGGSADPGSPTDLAALAAPAVPDASDVPAAPPAPAALAVPGSPEQAPLSAGRLHRLAAQESRASSKVTLSELKSCLQRARELGARAQKLRAGAQRKDAGESSVPKDQGHPAGACGEKAPAYQRFHALAQPGPPGLVLPYKYQVLAEMFRSMDTIVGMLYNRSETVTFAKVKQGVQDMMRKRFEERNVGQIRTVYPACYRFRQERNIPTFKDGIKRSDYQLTIEPVLDQEAGSAAPQLTASHLLQRRQVFSQNLVERVREHHRAFLASLNPPMVVPEERLTRWHPRFNVDEVPDIEPAELPRPPATEKVATAQEVLARARGLMSPRMEKALSDLALRTTKPSSPGAPSPALPVTPPATLKGVSQDLLERIRCKEAQKQLAQMTRNPEQEQRLQRLQRLPELARVLRSIFVSERKPALTMEVACSRMVGSYPAAMNPGEMEKHIRLLSELLPDWLSLHHIRTDTYIKLDKAADLAGVIMRLAHLALAEAAL</sequence>
<dbReference type="Reactome" id="R-CFA-68867">
    <property type="pathway name" value="Assembly of the pre-replicative complex"/>
</dbReference>
<protein>
    <recommendedName>
        <fullName evidence="8">DNA replication factor Cdt1</fullName>
    </recommendedName>
    <alternativeName>
        <fullName evidence="9">Double parked homolog</fullName>
    </alternativeName>
</protein>
<dbReference type="CDD" id="cd08674">
    <property type="entry name" value="Cdt1_m"/>
    <property type="match status" value="1"/>
</dbReference>
<evidence type="ECO:0000256" key="4">
    <source>
        <dbReference type="ARBA" id="ARBA00022843"/>
    </source>
</evidence>
<feature type="compositionally biased region" description="Low complexity" evidence="10">
    <location>
        <begin position="262"/>
        <end position="279"/>
    </location>
</feature>
<reference evidence="12" key="2">
    <citation type="submission" date="2025-08" db="UniProtKB">
        <authorList>
            <consortium name="Ensembl"/>
        </authorList>
    </citation>
    <scope>IDENTIFICATION</scope>
    <source>
        <strain evidence="12">Boxer</strain>
    </source>
</reference>
<keyword evidence="4" id="KW-0832">Ubl conjugation</keyword>
<dbReference type="InterPro" id="IPR038090">
    <property type="entry name" value="Cdt1_C_WH_dom_sf"/>
</dbReference>
<dbReference type="InterPro" id="IPR014939">
    <property type="entry name" value="CDT1_Gemini-bd-like"/>
</dbReference>
<gene>
    <name evidence="12" type="primary">CDT1</name>
</gene>
<dbReference type="FunFam" id="1.10.10.1420:FF:000001">
    <property type="entry name" value="Chromatin licensing and DNA replication factor 1"/>
    <property type="match status" value="1"/>
</dbReference>
<evidence type="ECO:0000256" key="9">
    <source>
        <dbReference type="ARBA" id="ARBA00083223"/>
    </source>
</evidence>
<keyword evidence="13" id="KW-1185">Reference proteome</keyword>
<dbReference type="GO" id="GO:0051315">
    <property type="term" value="P:attachment of mitotic spindle microtubules to kinetochore"/>
    <property type="evidence" value="ECO:0007669"/>
    <property type="project" value="Ensembl"/>
</dbReference>
<evidence type="ECO:0000256" key="8">
    <source>
        <dbReference type="ARBA" id="ARBA00071821"/>
    </source>
</evidence>
<feature type="compositionally biased region" description="Basic residues" evidence="10">
    <location>
        <begin position="159"/>
        <end position="173"/>
    </location>
</feature>
<evidence type="ECO:0000256" key="5">
    <source>
        <dbReference type="ARBA" id="ARBA00023242"/>
    </source>
</evidence>
<dbReference type="GO" id="GO:0071163">
    <property type="term" value="P:DNA replication preinitiation complex assembly"/>
    <property type="evidence" value="ECO:0000318"/>
    <property type="project" value="GO_Central"/>
</dbReference>
<dbReference type="InterPro" id="IPR032054">
    <property type="entry name" value="Cdt1_C"/>
</dbReference>
<reference evidence="12" key="3">
    <citation type="submission" date="2025-09" db="UniProtKB">
        <authorList>
            <consortium name="Ensembl"/>
        </authorList>
    </citation>
    <scope>IDENTIFICATION</scope>
    <source>
        <strain evidence="12">Boxer</strain>
    </source>
</reference>
<organism evidence="12 13">
    <name type="scientific">Canis lupus familiaris</name>
    <name type="common">Dog</name>
    <name type="synonym">Canis familiaris</name>
    <dbReference type="NCBI Taxonomy" id="9615"/>
    <lineage>
        <taxon>Eukaryota</taxon>
        <taxon>Metazoa</taxon>
        <taxon>Chordata</taxon>
        <taxon>Craniata</taxon>
        <taxon>Vertebrata</taxon>
        <taxon>Euteleostomi</taxon>
        <taxon>Mammalia</taxon>
        <taxon>Eutheria</taxon>
        <taxon>Laurasiatheria</taxon>
        <taxon>Carnivora</taxon>
        <taxon>Caniformia</taxon>
        <taxon>Canidae</taxon>
        <taxon>Canis</taxon>
    </lineage>
</organism>
<dbReference type="SMART" id="SM01075">
    <property type="entry name" value="CDT1"/>
    <property type="match status" value="1"/>
</dbReference>
<dbReference type="PANTHER" id="PTHR28637:SF1">
    <property type="entry name" value="DNA REPLICATION FACTOR CDT1"/>
    <property type="match status" value="1"/>
</dbReference>
<dbReference type="GeneTree" id="ENSGT00390000012337"/>
<evidence type="ECO:0000259" key="11">
    <source>
        <dbReference type="SMART" id="SM01075"/>
    </source>
</evidence>
<accession>A0A8I3N4A1</accession>
<dbReference type="GO" id="GO:0016604">
    <property type="term" value="C:nuclear body"/>
    <property type="evidence" value="ECO:0007669"/>
    <property type="project" value="Ensembl"/>
</dbReference>
<dbReference type="Reactome" id="R-CFA-68949">
    <property type="pathway name" value="Orc1 removal from chromatin"/>
</dbReference>
<dbReference type="AlphaFoldDB" id="A0A8I3N4A1"/>
<dbReference type="InterPro" id="IPR036390">
    <property type="entry name" value="WH_DNA-bd_sf"/>
</dbReference>
<feature type="compositionally biased region" description="Low complexity" evidence="10">
    <location>
        <begin position="289"/>
        <end position="308"/>
    </location>
</feature>
<evidence type="ECO:0000256" key="3">
    <source>
        <dbReference type="ARBA" id="ARBA00022705"/>
    </source>
</evidence>
<keyword evidence="6" id="KW-0131">Cell cycle</keyword>
<comment type="function">
    <text evidence="7">Required for both DNA replication and mitosis. DNA replication licensing factor, required for pre-replication complex assembly. Cooperates with CDC6 and the origin recognition complex (ORC) during G1 phase of the cell cycle to promote the loading of the mini-chromosome maintenance (MCM) complex onto DNA to generate pre-replication complexes (pre-RC). Required also for mitosis by promoting stable kinetochore-microtubule attachments. Potential oncogene.</text>
</comment>
<feature type="region of interest" description="Disordered" evidence="10">
    <location>
        <begin position="115"/>
        <end position="344"/>
    </location>
</feature>
<feature type="compositionally biased region" description="Low complexity" evidence="10">
    <location>
        <begin position="242"/>
        <end position="255"/>
    </location>
</feature>
<dbReference type="GO" id="GO:0000776">
    <property type="term" value="C:kinetochore"/>
    <property type="evidence" value="ECO:0007669"/>
    <property type="project" value="Ensembl"/>
</dbReference>
<feature type="compositionally biased region" description="Low complexity" evidence="10">
    <location>
        <begin position="115"/>
        <end position="133"/>
    </location>
</feature>
<comment type="similarity">
    <text evidence="2">Belongs to the Cdt1 family.</text>
</comment>
<keyword evidence="5" id="KW-0539">Nucleus</keyword>
<dbReference type="Reactome" id="R-CFA-69052">
    <property type="pathway name" value="Switching of origins to a post-replicative state"/>
</dbReference>
<dbReference type="GO" id="GO:2000104">
    <property type="term" value="P:negative regulation of DNA-templated DNA replication"/>
    <property type="evidence" value="ECO:0007669"/>
    <property type="project" value="Ensembl"/>
</dbReference>
<dbReference type="PANTHER" id="PTHR28637">
    <property type="entry name" value="DNA REPLICATION FACTOR CDT1"/>
    <property type="match status" value="1"/>
</dbReference>
<proteinExistence type="inferred from homology"/>
<dbReference type="Pfam" id="PF16679">
    <property type="entry name" value="CDT1_C"/>
    <property type="match status" value="1"/>
</dbReference>
<dbReference type="Ensembl" id="ENSCAFT00845005516.1">
    <property type="protein sequence ID" value="ENSCAFP00845004377.1"/>
    <property type="gene ID" value="ENSCAFG00845003137.1"/>
</dbReference>
<reference evidence="12" key="1">
    <citation type="submission" date="2020-03" db="EMBL/GenBank/DDBJ databases">
        <title>Long-read based genome assembly of a Labrador retriever dog.</title>
        <authorList>
            <person name="Eory L."/>
            <person name="Zhang W."/>
            <person name="Schoenebeck J."/>
        </authorList>
    </citation>
    <scope>NUCLEOTIDE SEQUENCE [LARGE SCALE GENOMIC DNA]</scope>
    <source>
        <strain evidence="12">Labrador retriever</strain>
    </source>
</reference>